<dbReference type="Gene3D" id="1.10.10.10">
    <property type="entry name" value="Winged helix-like DNA-binding domain superfamily/Winged helix DNA-binding domain"/>
    <property type="match status" value="1"/>
</dbReference>
<dbReference type="PANTHER" id="PTHR11467:SF36">
    <property type="entry name" value="HISTONE 24-RELATED"/>
    <property type="match status" value="1"/>
</dbReference>
<dbReference type="GO" id="GO:0006334">
    <property type="term" value="P:nucleosome assembly"/>
    <property type="evidence" value="ECO:0007669"/>
    <property type="project" value="InterPro"/>
</dbReference>
<dbReference type="Proteomes" id="UP000046395">
    <property type="component" value="Unassembled WGS sequence"/>
</dbReference>
<evidence type="ECO:0000256" key="6">
    <source>
        <dbReference type="ARBA" id="ARBA00023242"/>
    </source>
</evidence>
<dbReference type="FunFam" id="1.10.10.10:FF:000140">
    <property type="entry name" value="Histone H1.0"/>
    <property type="match status" value="1"/>
</dbReference>
<feature type="region of interest" description="Disordered" evidence="8">
    <location>
        <begin position="1"/>
        <end position="36"/>
    </location>
</feature>
<organism evidence="10 11">
    <name type="scientific">Trichuris muris</name>
    <name type="common">Mouse whipworm</name>
    <dbReference type="NCBI Taxonomy" id="70415"/>
    <lineage>
        <taxon>Eukaryota</taxon>
        <taxon>Metazoa</taxon>
        <taxon>Ecdysozoa</taxon>
        <taxon>Nematoda</taxon>
        <taxon>Enoplea</taxon>
        <taxon>Dorylaimia</taxon>
        <taxon>Trichinellida</taxon>
        <taxon>Trichuridae</taxon>
        <taxon>Trichuris</taxon>
    </lineage>
</organism>
<dbReference type="InterPro" id="IPR036388">
    <property type="entry name" value="WH-like_DNA-bd_sf"/>
</dbReference>
<dbReference type="WBParaSite" id="TMUE_2000010282.1">
    <property type="protein sequence ID" value="TMUE_2000010282.1"/>
    <property type="gene ID" value="WBGene00300929"/>
</dbReference>
<dbReference type="CDD" id="cd00073">
    <property type="entry name" value="H15"/>
    <property type="match status" value="1"/>
</dbReference>
<comment type="subcellular location">
    <subcellularLocation>
        <location evidence="2">Chromosome</location>
    </subcellularLocation>
    <subcellularLocation>
        <location evidence="1 7">Nucleus</location>
    </subcellularLocation>
</comment>
<dbReference type="AlphaFoldDB" id="A0A5S6QTR5"/>
<evidence type="ECO:0000313" key="11">
    <source>
        <dbReference type="WBParaSite" id="TMUE_2000010282.1"/>
    </source>
</evidence>
<feature type="compositionally biased region" description="Basic residues" evidence="8">
    <location>
        <begin position="171"/>
        <end position="209"/>
    </location>
</feature>
<dbReference type="GO" id="GO:0005634">
    <property type="term" value="C:nucleus"/>
    <property type="evidence" value="ECO:0007669"/>
    <property type="project" value="UniProtKB-SubCell"/>
</dbReference>
<evidence type="ECO:0000256" key="2">
    <source>
        <dbReference type="ARBA" id="ARBA00004286"/>
    </source>
</evidence>
<evidence type="ECO:0000259" key="9">
    <source>
        <dbReference type="PROSITE" id="PS51504"/>
    </source>
</evidence>
<keyword evidence="3 7" id="KW-0158">Chromosome</keyword>
<proteinExistence type="inferred from homology"/>
<dbReference type="InterPro" id="IPR005818">
    <property type="entry name" value="Histone_H1/H5_H15"/>
</dbReference>
<dbReference type="GO" id="GO:0000786">
    <property type="term" value="C:nucleosome"/>
    <property type="evidence" value="ECO:0007669"/>
    <property type="project" value="InterPro"/>
</dbReference>
<dbReference type="SUPFAM" id="SSF46785">
    <property type="entry name" value="Winged helix' DNA-binding domain"/>
    <property type="match status" value="1"/>
</dbReference>
<comment type="similarity">
    <text evidence="7">Belongs to the histone H1/H5 family.</text>
</comment>
<dbReference type="STRING" id="70415.A0A5S6QTR5"/>
<protein>
    <submittedName>
        <fullName evidence="11">H15 domain-containing protein</fullName>
    </submittedName>
</protein>
<dbReference type="PROSITE" id="PS51504">
    <property type="entry name" value="H15"/>
    <property type="match status" value="1"/>
</dbReference>
<dbReference type="InterPro" id="IPR005819">
    <property type="entry name" value="H1/H5"/>
</dbReference>
<evidence type="ECO:0000313" key="10">
    <source>
        <dbReference type="Proteomes" id="UP000046395"/>
    </source>
</evidence>
<dbReference type="GO" id="GO:0031492">
    <property type="term" value="F:nucleosomal DNA binding"/>
    <property type="evidence" value="ECO:0007669"/>
    <property type="project" value="TreeGrafter"/>
</dbReference>
<evidence type="ECO:0000256" key="4">
    <source>
        <dbReference type="ARBA" id="ARBA00022990"/>
    </source>
</evidence>
<keyword evidence="4" id="KW-0007">Acetylation</keyword>
<name>A0A5S6QTR5_TRIMR</name>
<dbReference type="GO" id="GO:0030527">
    <property type="term" value="F:structural constituent of chromatin"/>
    <property type="evidence" value="ECO:0007669"/>
    <property type="project" value="InterPro"/>
</dbReference>
<evidence type="ECO:0000256" key="1">
    <source>
        <dbReference type="ARBA" id="ARBA00004123"/>
    </source>
</evidence>
<evidence type="ECO:0000256" key="7">
    <source>
        <dbReference type="RuleBase" id="RU003894"/>
    </source>
</evidence>
<dbReference type="GO" id="GO:0030261">
    <property type="term" value="P:chromosome condensation"/>
    <property type="evidence" value="ECO:0007669"/>
    <property type="project" value="TreeGrafter"/>
</dbReference>
<sequence length="209" mass="21491">MSTPEAAAPSTPTKKVQAGGTKKARGPAKPKPASNHPAYSEMVTAALRALKQHNGSSRQALLKYIMAHYQVGSDMKMINAHIKTALKRGVAMGALKLTKGTGAAGRFRVDEPKATGTKAKKPKVVKKKSAASPAKPRAKKAVASGAGGSAAKTKKAKKPKASKPKAAGAAKPKKSPKAAKPKVAKKPKSPKAKKQAAAKPKKAAVKKTA</sequence>
<dbReference type="GO" id="GO:0003690">
    <property type="term" value="F:double-stranded DNA binding"/>
    <property type="evidence" value="ECO:0007669"/>
    <property type="project" value="TreeGrafter"/>
</dbReference>
<dbReference type="PANTHER" id="PTHR11467">
    <property type="entry name" value="HISTONE H1"/>
    <property type="match status" value="1"/>
</dbReference>
<feature type="compositionally biased region" description="Basic residues" evidence="8">
    <location>
        <begin position="152"/>
        <end position="163"/>
    </location>
</feature>
<accession>A0A5S6QTR5</accession>
<evidence type="ECO:0000256" key="8">
    <source>
        <dbReference type="SAM" id="MobiDB-lite"/>
    </source>
</evidence>
<dbReference type="SMART" id="SM00526">
    <property type="entry name" value="H15"/>
    <property type="match status" value="1"/>
</dbReference>
<reference evidence="11" key="1">
    <citation type="submission" date="2019-12" db="UniProtKB">
        <authorList>
            <consortium name="WormBaseParasite"/>
        </authorList>
    </citation>
    <scope>IDENTIFICATION</scope>
</reference>
<dbReference type="Pfam" id="PF00538">
    <property type="entry name" value="Linker_histone"/>
    <property type="match status" value="1"/>
</dbReference>
<dbReference type="PRINTS" id="PR00624">
    <property type="entry name" value="HISTONEH5"/>
</dbReference>
<dbReference type="GO" id="GO:0045910">
    <property type="term" value="P:negative regulation of DNA recombination"/>
    <property type="evidence" value="ECO:0007669"/>
    <property type="project" value="TreeGrafter"/>
</dbReference>
<feature type="compositionally biased region" description="Basic residues" evidence="8">
    <location>
        <begin position="118"/>
        <end position="129"/>
    </location>
</feature>
<feature type="domain" description="H15" evidence="9">
    <location>
        <begin position="35"/>
        <end position="111"/>
    </location>
</feature>
<keyword evidence="5 7" id="KW-0238">DNA-binding</keyword>
<feature type="region of interest" description="Disordered" evidence="8">
    <location>
        <begin position="106"/>
        <end position="209"/>
    </location>
</feature>
<evidence type="ECO:0000256" key="3">
    <source>
        <dbReference type="ARBA" id="ARBA00022454"/>
    </source>
</evidence>
<keyword evidence="10" id="KW-1185">Reference proteome</keyword>
<evidence type="ECO:0000256" key="5">
    <source>
        <dbReference type="ARBA" id="ARBA00023125"/>
    </source>
</evidence>
<dbReference type="InterPro" id="IPR036390">
    <property type="entry name" value="WH_DNA-bd_sf"/>
</dbReference>
<keyword evidence="6 7" id="KW-0539">Nucleus</keyword>